<feature type="domain" description="Bifunctional inhibitor/plant lipid transfer protein/seed storage helical" evidence="5">
    <location>
        <begin position="42"/>
        <end position="141"/>
    </location>
</feature>
<dbReference type="AlphaFoldDB" id="A0AAD8WGI5"/>
<feature type="signal peptide" evidence="4">
    <location>
        <begin position="1"/>
        <end position="25"/>
    </location>
</feature>
<name>A0AAD8WGI5_LOLMU</name>
<dbReference type="PRINTS" id="PR00808">
    <property type="entry name" value="AMLASEINHBTR"/>
</dbReference>
<feature type="chain" id="PRO_5042045540" description="Bifunctional inhibitor/plant lipid transfer protein/seed storage helical domain-containing protein" evidence="4">
    <location>
        <begin position="26"/>
        <end position="149"/>
    </location>
</feature>
<evidence type="ECO:0000256" key="4">
    <source>
        <dbReference type="SAM" id="SignalP"/>
    </source>
</evidence>
<comment type="similarity">
    <text evidence="2">Belongs to the protease inhibitor I6 (cereal trypsin/alpha-amylase inhibitor) family.</text>
</comment>
<evidence type="ECO:0000256" key="2">
    <source>
        <dbReference type="ARBA" id="ARBA00007107"/>
    </source>
</evidence>
<evidence type="ECO:0000313" key="7">
    <source>
        <dbReference type="Proteomes" id="UP001231189"/>
    </source>
</evidence>
<keyword evidence="3" id="KW-0964">Secreted</keyword>
<dbReference type="Gene3D" id="1.10.110.10">
    <property type="entry name" value="Plant lipid-transfer and hydrophobic proteins"/>
    <property type="match status" value="1"/>
</dbReference>
<dbReference type="GO" id="GO:0004867">
    <property type="term" value="F:serine-type endopeptidase inhibitor activity"/>
    <property type="evidence" value="ECO:0007669"/>
    <property type="project" value="InterPro"/>
</dbReference>
<dbReference type="CDD" id="cd00261">
    <property type="entry name" value="AAI_SS"/>
    <property type="match status" value="1"/>
</dbReference>
<protein>
    <recommendedName>
        <fullName evidence="5">Bifunctional inhibitor/plant lipid transfer protein/seed storage helical domain-containing protein</fullName>
    </recommendedName>
</protein>
<gene>
    <name evidence="6" type="ORF">QYE76_071117</name>
</gene>
<sequence length="149" mass="16429">MASKSKCSLLLLATVLVSVLAAAAADSCFTGTGIPSSMLQRCRNYVEEQTCGVIVSHPGFLPGIRIEPYFLKDRCCWELANISQNCRCEALRYFMGTTPIPDAVSLKDHPGCPKDAQINFVKILVTPGQCNLMTINNIRYCLNMDKSQY</sequence>
<comment type="subcellular location">
    <subcellularLocation>
        <location evidence="1">Secreted</location>
    </subcellularLocation>
</comment>
<organism evidence="6 7">
    <name type="scientific">Lolium multiflorum</name>
    <name type="common">Italian ryegrass</name>
    <name type="synonym">Lolium perenne subsp. multiflorum</name>
    <dbReference type="NCBI Taxonomy" id="4521"/>
    <lineage>
        <taxon>Eukaryota</taxon>
        <taxon>Viridiplantae</taxon>
        <taxon>Streptophyta</taxon>
        <taxon>Embryophyta</taxon>
        <taxon>Tracheophyta</taxon>
        <taxon>Spermatophyta</taxon>
        <taxon>Magnoliopsida</taxon>
        <taxon>Liliopsida</taxon>
        <taxon>Poales</taxon>
        <taxon>Poaceae</taxon>
        <taxon>BOP clade</taxon>
        <taxon>Pooideae</taxon>
        <taxon>Poodae</taxon>
        <taxon>Poeae</taxon>
        <taxon>Poeae Chloroplast Group 2 (Poeae type)</taxon>
        <taxon>Loliodinae</taxon>
        <taxon>Loliinae</taxon>
        <taxon>Lolium</taxon>
    </lineage>
</organism>
<dbReference type="Pfam" id="PF00234">
    <property type="entry name" value="Tryp_alpha_amyl"/>
    <property type="match status" value="1"/>
</dbReference>
<dbReference type="InterPro" id="IPR036312">
    <property type="entry name" value="Bifun_inhib/LTP/seed_sf"/>
</dbReference>
<dbReference type="PANTHER" id="PTHR34481:SF2">
    <property type="entry name" value="TRYPSIN_FACTOR XIIA INHIBITOR"/>
    <property type="match status" value="1"/>
</dbReference>
<dbReference type="Proteomes" id="UP001231189">
    <property type="component" value="Unassembled WGS sequence"/>
</dbReference>
<evidence type="ECO:0000313" key="6">
    <source>
        <dbReference type="EMBL" id="KAK1653312.1"/>
    </source>
</evidence>
<keyword evidence="4" id="KW-0732">Signal</keyword>
<evidence type="ECO:0000259" key="5">
    <source>
        <dbReference type="SMART" id="SM00499"/>
    </source>
</evidence>
<evidence type="ECO:0000256" key="3">
    <source>
        <dbReference type="ARBA" id="ARBA00022525"/>
    </source>
</evidence>
<proteinExistence type="inferred from homology"/>
<dbReference type="SMART" id="SM00499">
    <property type="entry name" value="AAI"/>
    <property type="match status" value="1"/>
</dbReference>
<dbReference type="PANTHER" id="PTHR34481">
    <property type="entry name" value="TRYPSIN/FACTOR XIIA INHIBITOR-RELATED"/>
    <property type="match status" value="1"/>
</dbReference>
<comment type="caution">
    <text evidence="6">The sequence shown here is derived from an EMBL/GenBank/DDBJ whole genome shotgun (WGS) entry which is preliminary data.</text>
</comment>
<dbReference type="InterPro" id="IPR016140">
    <property type="entry name" value="Bifunc_inhib/LTP/seed_store"/>
</dbReference>
<dbReference type="GO" id="GO:0005576">
    <property type="term" value="C:extracellular region"/>
    <property type="evidence" value="ECO:0007669"/>
    <property type="project" value="UniProtKB-SubCell"/>
</dbReference>
<keyword evidence="7" id="KW-1185">Reference proteome</keyword>
<accession>A0AAD8WGI5</accession>
<reference evidence="6" key="1">
    <citation type="submission" date="2023-07" db="EMBL/GenBank/DDBJ databases">
        <title>A chromosome-level genome assembly of Lolium multiflorum.</title>
        <authorList>
            <person name="Chen Y."/>
            <person name="Copetti D."/>
            <person name="Kolliker R."/>
            <person name="Studer B."/>
        </authorList>
    </citation>
    <scope>NUCLEOTIDE SEQUENCE</scope>
    <source>
        <strain evidence="6">02402/16</strain>
        <tissue evidence="6">Leaf</tissue>
    </source>
</reference>
<evidence type="ECO:0000256" key="1">
    <source>
        <dbReference type="ARBA" id="ARBA00004613"/>
    </source>
</evidence>
<dbReference type="InterPro" id="IPR006106">
    <property type="entry name" value="Allergen/soft/tryp_amyl_inhib"/>
</dbReference>
<dbReference type="SUPFAM" id="SSF47699">
    <property type="entry name" value="Bifunctional inhibitor/lipid-transfer protein/seed storage 2S albumin"/>
    <property type="match status" value="1"/>
</dbReference>
<dbReference type="EMBL" id="JAUUTY010000004">
    <property type="protein sequence ID" value="KAK1653312.1"/>
    <property type="molecule type" value="Genomic_DNA"/>
</dbReference>